<evidence type="ECO:0000313" key="3">
    <source>
        <dbReference type="Proteomes" id="UP001530315"/>
    </source>
</evidence>
<accession>A0ABD3NF31</accession>
<protein>
    <submittedName>
        <fullName evidence="2">Uncharacterized protein</fullName>
    </submittedName>
</protein>
<sequence length="131" mass="14061">MLRDPSYSDMIAWFVPSHNELTSWAVAFAASARSSCTSLMPSKSLCSEGTIAIPSTPASNGSSTISDSRSVCTAGRRGKLSPCSYIHDSLIDGVGSLFTLETPPAKKRASDDMDSASVERLEHGRVERLQY</sequence>
<feature type="compositionally biased region" description="Basic and acidic residues" evidence="1">
    <location>
        <begin position="117"/>
        <end position="131"/>
    </location>
</feature>
<feature type="region of interest" description="Disordered" evidence="1">
    <location>
        <begin position="103"/>
        <end position="131"/>
    </location>
</feature>
<evidence type="ECO:0000256" key="1">
    <source>
        <dbReference type="SAM" id="MobiDB-lite"/>
    </source>
</evidence>
<dbReference type="EMBL" id="JALLAZ020001462">
    <property type="protein sequence ID" value="KAL3774528.1"/>
    <property type="molecule type" value="Genomic_DNA"/>
</dbReference>
<name>A0ABD3NF31_9STRA</name>
<reference evidence="2 3" key="1">
    <citation type="submission" date="2024-10" db="EMBL/GenBank/DDBJ databases">
        <title>Updated reference genomes for cyclostephanoid diatoms.</title>
        <authorList>
            <person name="Roberts W.R."/>
            <person name="Alverson A.J."/>
        </authorList>
    </citation>
    <scope>NUCLEOTIDE SEQUENCE [LARGE SCALE GENOMIC DNA]</scope>
    <source>
        <strain evidence="2 3">AJA276-08</strain>
    </source>
</reference>
<gene>
    <name evidence="2" type="ORF">ACHAW5_008851</name>
</gene>
<proteinExistence type="predicted"/>
<dbReference type="Proteomes" id="UP001530315">
    <property type="component" value="Unassembled WGS sequence"/>
</dbReference>
<keyword evidence="3" id="KW-1185">Reference proteome</keyword>
<evidence type="ECO:0000313" key="2">
    <source>
        <dbReference type="EMBL" id="KAL3774528.1"/>
    </source>
</evidence>
<comment type="caution">
    <text evidence="2">The sequence shown here is derived from an EMBL/GenBank/DDBJ whole genome shotgun (WGS) entry which is preliminary data.</text>
</comment>
<dbReference type="AlphaFoldDB" id="A0ABD3NF31"/>
<organism evidence="2 3">
    <name type="scientific">Stephanodiscus triporus</name>
    <dbReference type="NCBI Taxonomy" id="2934178"/>
    <lineage>
        <taxon>Eukaryota</taxon>
        <taxon>Sar</taxon>
        <taxon>Stramenopiles</taxon>
        <taxon>Ochrophyta</taxon>
        <taxon>Bacillariophyta</taxon>
        <taxon>Coscinodiscophyceae</taxon>
        <taxon>Thalassiosirophycidae</taxon>
        <taxon>Stephanodiscales</taxon>
        <taxon>Stephanodiscaceae</taxon>
        <taxon>Stephanodiscus</taxon>
    </lineage>
</organism>